<accession>A0A1T4ZSY8</accession>
<dbReference type="Gene3D" id="3.40.50.1820">
    <property type="entry name" value="alpha/beta hydrolase"/>
    <property type="match status" value="1"/>
</dbReference>
<evidence type="ECO:0000313" key="6">
    <source>
        <dbReference type="Proteomes" id="UP000189818"/>
    </source>
</evidence>
<dbReference type="AlphaFoldDB" id="A0A1T4ZSY8"/>
<dbReference type="EMBL" id="FUYM01000001">
    <property type="protein sequence ID" value="SKB25881.1"/>
    <property type="molecule type" value="Genomic_DNA"/>
</dbReference>
<dbReference type="InterPro" id="IPR029058">
    <property type="entry name" value="AB_hydrolase_fold"/>
</dbReference>
<evidence type="ECO:0000256" key="2">
    <source>
        <dbReference type="ARBA" id="ARBA00022963"/>
    </source>
</evidence>
<keyword evidence="2" id="KW-0442">Lipid degradation</keyword>
<keyword evidence="4" id="KW-0732">Signal</keyword>
<keyword evidence="1 5" id="KW-0378">Hydrolase</keyword>
<protein>
    <submittedName>
        <fullName evidence="5">Predicted dienelactone hydrolase</fullName>
    </submittedName>
</protein>
<feature type="chain" id="PRO_5012323597" evidence="4">
    <location>
        <begin position="29"/>
        <end position="338"/>
    </location>
</feature>
<dbReference type="PANTHER" id="PTHR10272:SF0">
    <property type="entry name" value="PLATELET-ACTIVATING FACTOR ACETYLHYDROLASE"/>
    <property type="match status" value="1"/>
</dbReference>
<dbReference type="GO" id="GO:0003847">
    <property type="term" value="F:1-alkyl-2-acetylglycerophosphocholine esterase activity"/>
    <property type="evidence" value="ECO:0007669"/>
    <property type="project" value="TreeGrafter"/>
</dbReference>
<gene>
    <name evidence="5" type="ORF">SAMN06295920_101184</name>
</gene>
<sequence length="338" mass="36300">MTDGRRRMRNIALAALMTAAPAVSPAQAPSAIEPLVAGAFTPYVSVSPVVLSAPGRGLDLEVRVSAPVTGRHLPIIIFSHGNGWSLDGYGPLVHFWASHGFIVVQPTHLDSRALRLDPDDPRRPLIWRYRVNDMKRILDNLDRLEASVPGLKGRADRTRIAAVGHSYGGHTTALLLGARVIGRDRRIGEDLSDPRIKVGVLITPSGKGGGDLSPFAAEHYPFLDVSFGEMTGRALVVVGDKDQSRLSVRGPDWSTDAYHLSPGADCLATLFGGEHLLGGISGFEVKETTDENPDRVAAVQRISWAYLRTALYPGDPAWAAMSAALKAAAKPQGRIDCK</sequence>
<name>A0A1T4ZSY8_9SPHN</name>
<dbReference type="GO" id="GO:0016042">
    <property type="term" value="P:lipid catabolic process"/>
    <property type="evidence" value="ECO:0007669"/>
    <property type="project" value="UniProtKB-KW"/>
</dbReference>
<dbReference type="InterPro" id="IPR017395">
    <property type="entry name" value="Chlorophyllase-like"/>
</dbReference>
<dbReference type="SUPFAM" id="SSF53474">
    <property type="entry name" value="alpha/beta-Hydrolases"/>
    <property type="match status" value="1"/>
</dbReference>
<evidence type="ECO:0000313" key="5">
    <source>
        <dbReference type="EMBL" id="SKB25881.1"/>
    </source>
</evidence>
<dbReference type="STRING" id="439228.SAMN06295920_101184"/>
<organism evidence="5 6">
    <name type="scientific">Rhizorhabdus histidinilytica</name>
    <dbReference type="NCBI Taxonomy" id="439228"/>
    <lineage>
        <taxon>Bacteria</taxon>
        <taxon>Pseudomonadati</taxon>
        <taxon>Pseudomonadota</taxon>
        <taxon>Alphaproteobacteria</taxon>
        <taxon>Sphingomonadales</taxon>
        <taxon>Sphingomonadaceae</taxon>
        <taxon>Rhizorhabdus</taxon>
    </lineage>
</organism>
<keyword evidence="6" id="KW-1185">Reference proteome</keyword>
<dbReference type="Proteomes" id="UP000189818">
    <property type="component" value="Unassembled WGS sequence"/>
</dbReference>
<dbReference type="PANTHER" id="PTHR10272">
    <property type="entry name" value="PLATELET-ACTIVATING FACTOR ACETYLHYDROLASE"/>
    <property type="match status" value="1"/>
</dbReference>
<dbReference type="Pfam" id="PF07224">
    <property type="entry name" value="Chlorophyllase"/>
    <property type="match status" value="1"/>
</dbReference>
<evidence type="ECO:0000256" key="3">
    <source>
        <dbReference type="ARBA" id="ARBA00023098"/>
    </source>
</evidence>
<keyword evidence="3" id="KW-0443">Lipid metabolism</keyword>
<feature type="signal peptide" evidence="4">
    <location>
        <begin position="1"/>
        <end position="28"/>
    </location>
</feature>
<evidence type="ECO:0000256" key="1">
    <source>
        <dbReference type="ARBA" id="ARBA00022801"/>
    </source>
</evidence>
<reference evidence="6" key="1">
    <citation type="submission" date="2017-02" db="EMBL/GenBank/DDBJ databases">
        <authorList>
            <person name="Varghese N."/>
            <person name="Submissions S."/>
        </authorList>
    </citation>
    <scope>NUCLEOTIDE SEQUENCE [LARGE SCALE GENOMIC DNA]</scope>
    <source>
        <strain evidence="6">UM2</strain>
    </source>
</reference>
<evidence type="ECO:0000256" key="4">
    <source>
        <dbReference type="SAM" id="SignalP"/>
    </source>
</evidence>
<proteinExistence type="predicted"/>